<evidence type="ECO:0000313" key="2">
    <source>
        <dbReference type="EMBL" id="SDM64055.1"/>
    </source>
</evidence>
<dbReference type="EMBL" id="FNHW01000001">
    <property type="protein sequence ID" value="SDM64055.1"/>
    <property type="molecule type" value="Genomic_DNA"/>
</dbReference>
<evidence type="ECO:0000313" key="3">
    <source>
        <dbReference type="Proteomes" id="UP000199544"/>
    </source>
</evidence>
<reference evidence="3" key="1">
    <citation type="submission" date="2016-10" db="EMBL/GenBank/DDBJ databases">
        <authorList>
            <person name="Varghese N."/>
            <person name="Submissions S."/>
        </authorList>
    </citation>
    <scope>NUCLEOTIDE SEQUENCE [LARGE SCALE GENOMIC DNA]</scope>
    <source>
        <strain evidence="3">CGMCC 1.6854</strain>
    </source>
</reference>
<name>A0A1G9UWR1_9BACL</name>
<keyword evidence="3" id="KW-1185">Reference proteome</keyword>
<organism evidence="2 3">
    <name type="scientific">Fictibacillus solisalsi</name>
    <dbReference type="NCBI Taxonomy" id="459525"/>
    <lineage>
        <taxon>Bacteria</taxon>
        <taxon>Bacillati</taxon>
        <taxon>Bacillota</taxon>
        <taxon>Bacilli</taxon>
        <taxon>Bacillales</taxon>
        <taxon>Fictibacillaceae</taxon>
        <taxon>Fictibacillus</taxon>
    </lineage>
</organism>
<dbReference type="InterPro" id="IPR009507">
    <property type="entry name" value="UPF0435"/>
</dbReference>
<dbReference type="AlphaFoldDB" id="A0A1G9UWR1"/>
<protein>
    <recommendedName>
        <fullName evidence="1">UPF0435 protein SAMN04488137_1190</fullName>
    </recommendedName>
</protein>
<proteinExistence type="inferred from homology"/>
<dbReference type="Proteomes" id="UP000199544">
    <property type="component" value="Unassembled WGS sequence"/>
</dbReference>
<sequence length="75" mass="8625">MMNLTTASQENIEFMIEAVKRKLQLVNSGLIQGDDYTVDQYEDIKDLYEMVMKMPGFSVRDMESIVSELGSLKKK</sequence>
<comment type="similarity">
    <text evidence="1">Belongs to the UPF0435 family.</text>
</comment>
<dbReference type="STRING" id="459525.SAMN04488137_1190"/>
<accession>A0A1G9UWR1</accession>
<evidence type="ECO:0000256" key="1">
    <source>
        <dbReference type="HAMAP-Rule" id="MF_00829"/>
    </source>
</evidence>
<dbReference type="Pfam" id="PF06569">
    <property type="entry name" value="DUF1128"/>
    <property type="match status" value="1"/>
</dbReference>
<gene>
    <name evidence="2" type="ORF">SAMN04488137_1190</name>
</gene>
<dbReference type="HAMAP" id="MF_00829">
    <property type="entry name" value="UPF0435"/>
    <property type="match status" value="1"/>
</dbReference>